<sequence length="33" mass="3919">MNYDKDPEFAEILGSCLDDPQKARSKVRFFIKR</sequence>
<reference evidence="1" key="1">
    <citation type="submission" date="2018-02" db="EMBL/GenBank/DDBJ databases">
        <title>Rhizophora mucronata_Transcriptome.</title>
        <authorList>
            <person name="Meera S.P."/>
            <person name="Sreeshan A."/>
            <person name="Augustine A."/>
        </authorList>
    </citation>
    <scope>NUCLEOTIDE SEQUENCE</scope>
    <source>
        <tissue evidence="1">Leaf</tissue>
    </source>
</reference>
<organism evidence="1">
    <name type="scientific">Rhizophora mucronata</name>
    <name type="common">Asiatic mangrove</name>
    <dbReference type="NCBI Taxonomy" id="61149"/>
    <lineage>
        <taxon>Eukaryota</taxon>
        <taxon>Viridiplantae</taxon>
        <taxon>Streptophyta</taxon>
        <taxon>Embryophyta</taxon>
        <taxon>Tracheophyta</taxon>
        <taxon>Spermatophyta</taxon>
        <taxon>Magnoliopsida</taxon>
        <taxon>eudicotyledons</taxon>
        <taxon>Gunneridae</taxon>
        <taxon>Pentapetalae</taxon>
        <taxon>rosids</taxon>
        <taxon>fabids</taxon>
        <taxon>Malpighiales</taxon>
        <taxon>Rhizophoraceae</taxon>
        <taxon>Rhizophora</taxon>
    </lineage>
</organism>
<dbReference type="AlphaFoldDB" id="A0A2P2KC95"/>
<accession>A0A2P2KC95</accession>
<proteinExistence type="predicted"/>
<name>A0A2P2KC95_RHIMU</name>
<evidence type="ECO:0000313" key="1">
    <source>
        <dbReference type="EMBL" id="MBX03330.1"/>
    </source>
</evidence>
<protein>
    <submittedName>
        <fullName evidence="1">Uncharacterized protein LOC103415859</fullName>
    </submittedName>
</protein>
<dbReference type="EMBL" id="GGEC01022846">
    <property type="protein sequence ID" value="MBX03330.1"/>
    <property type="molecule type" value="Transcribed_RNA"/>
</dbReference>